<reference evidence="3" key="1">
    <citation type="journal article" date="2014" name="Front. Microbiol.">
        <title>High frequency of phylogenetically diverse reductive dehalogenase-homologous genes in deep subseafloor sedimentary metagenomes.</title>
        <authorList>
            <person name="Kawai M."/>
            <person name="Futagami T."/>
            <person name="Toyoda A."/>
            <person name="Takaki Y."/>
            <person name="Nishi S."/>
            <person name="Hori S."/>
            <person name="Arai W."/>
            <person name="Tsubouchi T."/>
            <person name="Morono Y."/>
            <person name="Uchiyama I."/>
            <person name="Ito T."/>
            <person name="Fujiyama A."/>
            <person name="Inagaki F."/>
            <person name="Takami H."/>
        </authorList>
    </citation>
    <scope>NUCLEOTIDE SEQUENCE</scope>
    <source>
        <strain evidence="3">Expedition CK06-06</strain>
    </source>
</reference>
<dbReference type="InterPro" id="IPR051685">
    <property type="entry name" value="Ycf3/AcsC/BcsC/TPR_MFPF"/>
</dbReference>
<comment type="caution">
    <text evidence="3">The sequence shown here is derived from an EMBL/GenBank/DDBJ whole genome shotgun (WGS) entry which is preliminary data.</text>
</comment>
<organism evidence="3">
    <name type="scientific">marine sediment metagenome</name>
    <dbReference type="NCBI Taxonomy" id="412755"/>
    <lineage>
        <taxon>unclassified sequences</taxon>
        <taxon>metagenomes</taxon>
        <taxon>ecological metagenomes</taxon>
    </lineage>
</organism>
<dbReference type="Gene3D" id="1.25.40.10">
    <property type="entry name" value="Tetratricopeptide repeat domain"/>
    <property type="match status" value="1"/>
</dbReference>
<evidence type="ECO:0000256" key="2">
    <source>
        <dbReference type="ARBA" id="ARBA00022803"/>
    </source>
</evidence>
<keyword evidence="1" id="KW-0677">Repeat</keyword>
<evidence type="ECO:0000313" key="3">
    <source>
        <dbReference type="EMBL" id="GAI09458.1"/>
    </source>
</evidence>
<dbReference type="EMBL" id="BARV01008883">
    <property type="protein sequence ID" value="GAI09458.1"/>
    <property type="molecule type" value="Genomic_DNA"/>
</dbReference>
<evidence type="ECO:0000256" key="1">
    <source>
        <dbReference type="ARBA" id="ARBA00022737"/>
    </source>
</evidence>
<keyword evidence="2" id="KW-0802">TPR repeat</keyword>
<dbReference type="PANTHER" id="PTHR44943:SF8">
    <property type="entry name" value="TPR REPEAT-CONTAINING PROTEIN MJ0263"/>
    <property type="match status" value="1"/>
</dbReference>
<sequence length="74" mass="8245">MKMKKLDDAVVSFQEAVKKNINYATAYVNLGNALIELEKFDDAIKAYEHALEIDPSNRAANEAIKLYKEGKIGA</sequence>
<dbReference type="PANTHER" id="PTHR44943">
    <property type="entry name" value="CELLULOSE SYNTHASE OPERON PROTEIN C"/>
    <property type="match status" value="1"/>
</dbReference>
<dbReference type="PROSITE" id="PS50005">
    <property type="entry name" value="TPR"/>
    <property type="match status" value="1"/>
</dbReference>
<dbReference type="InterPro" id="IPR011990">
    <property type="entry name" value="TPR-like_helical_dom_sf"/>
</dbReference>
<dbReference type="AlphaFoldDB" id="X1KS16"/>
<accession>X1KS16</accession>
<gene>
    <name evidence="3" type="ORF">S06H3_17719</name>
</gene>
<dbReference type="SMART" id="SM00028">
    <property type="entry name" value="TPR"/>
    <property type="match status" value="1"/>
</dbReference>
<dbReference type="PROSITE" id="PS50293">
    <property type="entry name" value="TPR_REGION"/>
    <property type="match status" value="1"/>
</dbReference>
<protein>
    <submittedName>
        <fullName evidence="3">Uncharacterized protein</fullName>
    </submittedName>
</protein>
<name>X1KS16_9ZZZZ</name>
<dbReference type="InterPro" id="IPR019734">
    <property type="entry name" value="TPR_rpt"/>
</dbReference>
<dbReference type="Pfam" id="PF00515">
    <property type="entry name" value="TPR_1"/>
    <property type="match status" value="1"/>
</dbReference>
<proteinExistence type="predicted"/>
<dbReference type="SUPFAM" id="SSF48452">
    <property type="entry name" value="TPR-like"/>
    <property type="match status" value="1"/>
</dbReference>